<reference evidence="1 2" key="1">
    <citation type="submission" date="2019-06" db="EMBL/GenBank/DDBJ databases">
        <title>Genomic Encyclopedia of Type Strains, Phase IV (KMG-V): Genome sequencing to study the core and pangenomes of soil and plant-associated prokaryotes.</title>
        <authorList>
            <person name="Whitman W."/>
        </authorList>
    </citation>
    <scope>NUCLEOTIDE SEQUENCE [LARGE SCALE GENOMIC DNA]</scope>
    <source>
        <strain evidence="1 2">BR 10556</strain>
    </source>
</reference>
<name>A0A560JRZ8_9BRAD</name>
<keyword evidence="2" id="KW-1185">Reference proteome</keyword>
<dbReference type="Proteomes" id="UP000315914">
    <property type="component" value="Unassembled WGS sequence"/>
</dbReference>
<evidence type="ECO:0000313" key="2">
    <source>
        <dbReference type="Proteomes" id="UP000315914"/>
    </source>
</evidence>
<comment type="caution">
    <text evidence="1">The sequence shown here is derived from an EMBL/GenBank/DDBJ whole genome shotgun (WGS) entry which is preliminary data.</text>
</comment>
<proteinExistence type="predicted"/>
<sequence length="129" mass="14565">MPTFTGNVTDLAEQIAYERQALEFVRTELFGQTEASSQTLRLDLSNAKDADGYYPSECGMFPRYRLAPKTFMPRSRGYDLWPSRPLSRCMTSLPNGYFGPTAQQPGGFNKKSQITTGCRPQVRLRSLLL</sequence>
<organism evidence="1 2">
    <name type="scientific">Bradyrhizobium sacchari</name>
    <dbReference type="NCBI Taxonomy" id="1399419"/>
    <lineage>
        <taxon>Bacteria</taxon>
        <taxon>Pseudomonadati</taxon>
        <taxon>Pseudomonadota</taxon>
        <taxon>Alphaproteobacteria</taxon>
        <taxon>Hyphomicrobiales</taxon>
        <taxon>Nitrobacteraceae</taxon>
        <taxon>Bradyrhizobium</taxon>
    </lineage>
</organism>
<gene>
    <name evidence="1" type="ORF">FBZ95_1056</name>
</gene>
<evidence type="ECO:0000313" key="1">
    <source>
        <dbReference type="EMBL" id="TWB73756.1"/>
    </source>
</evidence>
<protein>
    <submittedName>
        <fullName evidence="1">Uncharacterized protein</fullName>
    </submittedName>
</protein>
<dbReference type="AlphaFoldDB" id="A0A560JRZ8"/>
<dbReference type="EMBL" id="VITW01000005">
    <property type="protein sequence ID" value="TWB73756.1"/>
    <property type="molecule type" value="Genomic_DNA"/>
</dbReference>
<accession>A0A560JRZ8</accession>